<accession>A0ABD0LI94</accession>
<evidence type="ECO:0000313" key="2">
    <source>
        <dbReference type="Proteomes" id="UP001519460"/>
    </source>
</evidence>
<dbReference type="Proteomes" id="UP001519460">
    <property type="component" value="Unassembled WGS sequence"/>
</dbReference>
<comment type="caution">
    <text evidence="1">The sequence shown here is derived from an EMBL/GenBank/DDBJ whole genome shotgun (WGS) entry which is preliminary data.</text>
</comment>
<protein>
    <submittedName>
        <fullName evidence="1">Uncharacterized protein</fullName>
    </submittedName>
</protein>
<name>A0ABD0LI94_9CAEN</name>
<keyword evidence="2" id="KW-1185">Reference proteome</keyword>
<gene>
    <name evidence="1" type="ORF">BaRGS_00010106</name>
</gene>
<organism evidence="1 2">
    <name type="scientific">Batillaria attramentaria</name>
    <dbReference type="NCBI Taxonomy" id="370345"/>
    <lineage>
        <taxon>Eukaryota</taxon>
        <taxon>Metazoa</taxon>
        <taxon>Spiralia</taxon>
        <taxon>Lophotrochozoa</taxon>
        <taxon>Mollusca</taxon>
        <taxon>Gastropoda</taxon>
        <taxon>Caenogastropoda</taxon>
        <taxon>Sorbeoconcha</taxon>
        <taxon>Cerithioidea</taxon>
        <taxon>Batillariidae</taxon>
        <taxon>Batillaria</taxon>
    </lineage>
</organism>
<feature type="non-terminal residue" evidence="1">
    <location>
        <position position="1"/>
    </location>
</feature>
<evidence type="ECO:0000313" key="1">
    <source>
        <dbReference type="EMBL" id="KAK7498729.1"/>
    </source>
</evidence>
<sequence>RGSKLADTVREAGLIAPSRGVPRGRGTRERRGHHRFVVIESTSPKQIAPATGAMAFPARWPHEVTTGPWGGDVVFETGPIGRRRHGDQAGSTVGNETCPSPALPGFSSKARRFFVDGSFARPSPRFGATDARSLEVSDQNSRASVNFAARLLSDGSHALSGRLPRIDQHINSPPSYVGDQPPGGSVGAGRSLIDPMDGCGSAREGESQCVSFGFYAGF</sequence>
<dbReference type="AlphaFoldDB" id="A0ABD0LI94"/>
<proteinExistence type="predicted"/>
<dbReference type="EMBL" id="JACVVK020000049">
    <property type="protein sequence ID" value="KAK7498729.1"/>
    <property type="molecule type" value="Genomic_DNA"/>
</dbReference>
<reference evidence="1 2" key="1">
    <citation type="journal article" date="2023" name="Sci. Data">
        <title>Genome assembly of the Korean intertidal mud-creeper Batillaria attramentaria.</title>
        <authorList>
            <person name="Patra A.K."/>
            <person name="Ho P.T."/>
            <person name="Jun S."/>
            <person name="Lee S.J."/>
            <person name="Kim Y."/>
            <person name="Won Y.J."/>
        </authorList>
    </citation>
    <scope>NUCLEOTIDE SEQUENCE [LARGE SCALE GENOMIC DNA]</scope>
    <source>
        <strain evidence="1">Wonlab-2016</strain>
    </source>
</reference>